<keyword evidence="3" id="KW-1185">Reference proteome</keyword>
<feature type="chain" id="PRO_5046128119" description="Lipoprotein" evidence="1">
    <location>
        <begin position="22"/>
        <end position="250"/>
    </location>
</feature>
<reference evidence="2 3" key="1">
    <citation type="journal article" date="2025" name="Anaerobe">
        <title>Description of Anaerococcus kampingiae sp. nov., Anaerococcus groningensis sp. nov., Anaerococcus martiniensis sp. nov., and Anaerococcus cruorum sp. nov., isolated from human clinical specimens.</title>
        <authorList>
            <person name="Boiten K.E."/>
            <person name="Meijer J."/>
            <person name="van Wezel E.M."/>
            <person name="Veloo A.C.M."/>
        </authorList>
    </citation>
    <scope>NUCLEOTIDE SEQUENCE [LARGE SCALE GENOMIC DNA]</scope>
    <source>
        <strain evidence="2 3">ENR1011</strain>
    </source>
</reference>
<name>A0ABW9N020_9FIRM</name>
<evidence type="ECO:0000313" key="2">
    <source>
        <dbReference type="EMBL" id="MFO3717452.1"/>
    </source>
</evidence>
<proteinExistence type="predicted"/>
<accession>A0ABW9N020</accession>
<dbReference type="PROSITE" id="PS51257">
    <property type="entry name" value="PROKAR_LIPOPROTEIN"/>
    <property type="match status" value="1"/>
</dbReference>
<dbReference type="Proteomes" id="UP001637993">
    <property type="component" value="Unassembled WGS sequence"/>
</dbReference>
<evidence type="ECO:0000313" key="3">
    <source>
        <dbReference type="Proteomes" id="UP001637993"/>
    </source>
</evidence>
<dbReference type="EMBL" id="JBGMEG010000004">
    <property type="protein sequence ID" value="MFO3717452.1"/>
    <property type="molecule type" value="Genomic_DNA"/>
</dbReference>
<evidence type="ECO:0000256" key="1">
    <source>
        <dbReference type="SAM" id="SignalP"/>
    </source>
</evidence>
<evidence type="ECO:0008006" key="4">
    <source>
        <dbReference type="Google" id="ProtNLM"/>
    </source>
</evidence>
<gene>
    <name evidence="2" type="ORF">AB9Q04_03670</name>
</gene>
<comment type="caution">
    <text evidence="2">The sequence shown here is derived from an EMBL/GenBank/DDBJ whole genome shotgun (WGS) entry which is preliminary data.</text>
</comment>
<sequence>MKNKLLLLSALVVLTACGNQAADKVDDKEESQLKREEIINPEPKLNKDTIEEELEEHKDIKEEVLRDQLEEGVAVFKALDGESLHSMFEDSPQIYTTIDFGKDGKFTGEYFATKEADGYDAGLDEVSREGQLQEQHASTYEGQFEYVEQINQLTYKLKLKELNITSEPGVDSEIPQKAYVDFTKQLKVGDEFTVYLDGAHIPPYDREGTALENQINPVSPPQGREVIVDHAFGPIIYSPSEDVVWKTFVY</sequence>
<dbReference type="RefSeq" id="WP_410024025.1">
    <property type="nucleotide sequence ID" value="NZ_JBGMEG010000004.1"/>
</dbReference>
<feature type="signal peptide" evidence="1">
    <location>
        <begin position="1"/>
        <end position="21"/>
    </location>
</feature>
<protein>
    <recommendedName>
        <fullName evidence="4">Lipoprotein</fullName>
    </recommendedName>
</protein>
<keyword evidence="1" id="KW-0732">Signal</keyword>
<organism evidence="2 3">
    <name type="scientific">Anaerococcus groningensis</name>
    <dbReference type="NCBI Taxonomy" id="3115616"/>
    <lineage>
        <taxon>Bacteria</taxon>
        <taxon>Bacillati</taxon>
        <taxon>Bacillota</taxon>
        <taxon>Tissierellia</taxon>
        <taxon>Tissierellales</taxon>
        <taxon>Peptoniphilaceae</taxon>
        <taxon>Anaerococcus</taxon>
    </lineage>
</organism>